<evidence type="ECO:0000256" key="10">
    <source>
        <dbReference type="ARBA" id="ARBA00023004"/>
    </source>
</evidence>
<comment type="function">
    <text evidence="2">Adenine glycosylase active on G-A mispairs. MutY also corrects error-prone DNA synthesis past GO lesions which are due to the oxidatively damaged form of guanine: 7,8-dihydro-8-oxoguanine (8-oxo-dGTP).</text>
</comment>
<dbReference type="PANTHER" id="PTHR42944">
    <property type="entry name" value="ADENINE DNA GLYCOSYLASE"/>
    <property type="match status" value="1"/>
</dbReference>
<dbReference type="InterPro" id="IPR023170">
    <property type="entry name" value="HhH_base_excis_C"/>
</dbReference>
<protein>
    <recommendedName>
        <fullName evidence="5 14">Adenine DNA glycosylase</fullName>
        <ecNumber evidence="4 14">3.2.2.31</ecNumber>
    </recommendedName>
</protein>
<evidence type="ECO:0000256" key="6">
    <source>
        <dbReference type="ARBA" id="ARBA00022485"/>
    </source>
</evidence>
<keyword evidence="6" id="KW-0004">4Fe-4S</keyword>
<sequence length="350" mass="39743">MLDEIHTALLAWYHEHQRLLPWRETRDPYLIWVSEVILQQTRVVQGLDYYYRFVERFPSVDRLAEADIDDVLSLWQGLGYYSRARNMHKAARKVVSELGGVFPSDYDTLLSLPGVGDYTAAAVSSFAANAPHAAVDGNLLRVISRLTASEIPIDTPQGKRFVKHYVEELIALGKSAEVNQSLMELGALCCMPREARCNECPLANNCAVAGTGHELSLPQKSRKTAVKSRYMLYLLVESSEGKLWIKRREGKDIWHSLYEFPLYESSEPIDPKRVGEVVERVWGSHTAGSLTGEFRSYVHRLTHRVLYITVLKAKIKEGKSPFKGFIEVRKEEIANYGMPIILTKAMEELL</sequence>
<comment type="cofactor">
    <cofactor evidence="14">
        <name>[4Fe-4S] cluster</name>
        <dbReference type="ChEBI" id="CHEBI:49883"/>
    </cofactor>
    <text evidence="14">Binds 1 [4Fe-4S] cluster.</text>
</comment>
<evidence type="ECO:0000256" key="3">
    <source>
        <dbReference type="ARBA" id="ARBA00008343"/>
    </source>
</evidence>
<evidence type="ECO:0000313" key="17">
    <source>
        <dbReference type="Proteomes" id="UP001628220"/>
    </source>
</evidence>
<dbReference type="SUPFAM" id="SSF48150">
    <property type="entry name" value="DNA-glycosylase"/>
    <property type="match status" value="1"/>
</dbReference>
<dbReference type="InterPro" id="IPR005760">
    <property type="entry name" value="A/G_AdeGlyc_MutY"/>
</dbReference>
<dbReference type="Pfam" id="PF14815">
    <property type="entry name" value="NUDIX_4"/>
    <property type="match status" value="1"/>
</dbReference>
<evidence type="ECO:0000256" key="13">
    <source>
        <dbReference type="ARBA" id="ARBA00023295"/>
    </source>
</evidence>
<evidence type="ECO:0000313" key="16">
    <source>
        <dbReference type="EMBL" id="GAB1251550.1"/>
    </source>
</evidence>
<dbReference type="PANTHER" id="PTHR42944:SF1">
    <property type="entry name" value="ADENINE DNA GLYCOSYLASE"/>
    <property type="match status" value="1"/>
</dbReference>
<dbReference type="Gene3D" id="3.90.79.10">
    <property type="entry name" value="Nucleoside Triphosphate Pyrophosphohydrolase"/>
    <property type="match status" value="1"/>
</dbReference>
<dbReference type="InterPro" id="IPR004036">
    <property type="entry name" value="Endonuclease-III-like_CS2"/>
</dbReference>
<evidence type="ECO:0000256" key="1">
    <source>
        <dbReference type="ARBA" id="ARBA00000843"/>
    </source>
</evidence>
<dbReference type="InterPro" id="IPR011257">
    <property type="entry name" value="DNA_glycosylase"/>
</dbReference>
<organism evidence="16 17">
    <name type="scientific">Porphyromonas miyakawae</name>
    <dbReference type="NCBI Taxonomy" id="3137470"/>
    <lineage>
        <taxon>Bacteria</taxon>
        <taxon>Pseudomonadati</taxon>
        <taxon>Bacteroidota</taxon>
        <taxon>Bacteroidia</taxon>
        <taxon>Bacteroidales</taxon>
        <taxon>Porphyromonadaceae</taxon>
        <taxon>Porphyromonas</taxon>
    </lineage>
</organism>
<dbReference type="RefSeq" id="WP_411915356.1">
    <property type="nucleotide sequence ID" value="NZ_BAAFSF010000001.1"/>
</dbReference>
<accession>A0ABQ0E1E8</accession>
<dbReference type="InterPro" id="IPR015797">
    <property type="entry name" value="NUDIX_hydrolase-like_dom_sf"/>
</dbReference>
<dbReference type="NCBIfam" id="TIGR01084">
    <property type="entry name" value="mutY"/>
    <property type="match status" value="1"/>
</dbReference>
<dbReference type="Proteomes" id="UP001628220">
    <property type="component" value="Unassembled WGS sequence"/>
</dbReference>
<keyword evidence="8 14" id="KW-0227">DNA damage</keyword>
<keyword evidence="9" id="KW-0378">Hydrolase</keyword>
<evidence type="ECO:0000256" key="11">
    <source>
        <dbReference type="ARBA" id="ARBA00023014"/>
    </source>
</evidence>
<evidence type="ECO:0000259" key="15">
    <source>
        <dbReference type="SMART" id="SM00478"/>
    </source>
</evidence>
<comment type="caution">
    <text evidence="16">The sequence shown here is derived from an EMBL/GenBank/DDBJ whole genome shotgun (WGS) entry which is preliminary data.</text>
</comment>
<dbReference type="SUPFAM" id="SSF55811">
    <property type="entry name" value="Nudix"/>
    <property type="match status" value="1"/>
</dbReference>
<keyword evidence="7" id="KW-0479">Metal-binding</keyword>
<gene>
    <name evidence="16" type="primary">mutY</name>
    <name evidence="16" type="ORF">Tsumi_06540</name>
</gene>
<evidence type="ECO:0000256" key="12">
    <source>
        <dbReference type="ARBA" id="ARBA00023204"/>
    </source>
</evidence>
<keyword evidence="12" id="KW-0234">DNA repair</keyword>
<comment type="catalytic activity">
    <reaction evidence="1 14">
        <text>Hydrolyzes free adenine bases from 7,8-dihydro-8-oxoguanine:adenine mismatched double-stranded DNA, leaving an apurinic site.</text>
        <dbReference type="EC" id="3.2.2.31"/>
    </reaction>
</comment>
<evidence type="ECO:0000256" key="5">
    <source>
        <dbReference type="ARBA" id="ARBA00022023"/>
    </source>
</evidence>
<dbReference type="Pfam" id="PF00730">
    <property type="entry name" value="HhH-GPD"/>
    <property type="match status" value="1"/>
</dbReference>
<feature type="domain" description="HhH-GPD" evidence="15">
    <location>
        <begin position="37"/>
        <end position="188"/>
    </location>
</feature>
<dbReference type="PROSITE" id="PS01155">
    <property type="entry name" value="ENDONUCLEASE_III_2"/>
    <property type="match status" value="1"/>
</dbReference>
<evidence type="ECO:0000256" key="14">
    <source>
        <dbReference type="RuleBase" id="RU365096"/>
    </source>
</evidence>
<dbReference type="Gene3D" id="1.10.340.30">
    <property type="entry name" value="Hypothetical protein, domain 2"/>
    <property type="match status" value="1"/>
</dbReference>
<dbReference type="InterPro" id="IPR029119">
    <property type="entry name" value="MutY_C"/>
</dbReference>
<evidence type="ECO:0000256" key="2">
    <source>
        <dbReference type="ARBA" id="ARBA00002933"/>
    </source>
</evidence>
<evidence type="ECO:0000256" key="9">
    <source>
        <dbReference type="ARBA" id="ARBA00022801"/>
    </source>
</evidence>
<keyword evidence="17" id="KW-1185">Reference proteome</keyword>
<name>A0ABQ0E1E8_9PORP</name>
<dbReference type="EMBL" id="BAAFSF010000001">
    <property type="protein sequence ID" value="GAB1251550.1"/>
    <property type="molecule type" value="Genomic_DNA"/>
</dbReference>
<dbReference type="CDD" id="cd03431">
    <property type="entry name" value="NUDIX_DNA_Glycosylase_C-MutY"/>
    <property type="match status" value="1"/>
</dbReference>
<dbReference type="InterPro" id="IPR003265">
    <property type="entry name" value="HhH-GPD_domain"/>
</dbReference>
<dbReference type="InterPro" id="IPR000445">
    <property type="entry name" value="HhH_motif"/>
</dbReference>
<proteinExistence type="inferred from homology"/>
<keyword evidence="13 14" id="KW-0326">Glycosidase</keyword>
<dbReference type="CDD" id="cd00056">
    <property type="entry name" value="ENDO3c"/>
    <property type="match status" value="1"/>
</dbReference>
<evidence type="ECO:0000256" key="8">
    <source>
        <dbReference type="ARBA" id="ARBA00022763"/>
    </source>
</evidence>
<evidence type="ECO:0000256" key="4">
    <source>
        <dbReference type="ARBA" id="ARBA00012045"/>
    </source>
</evidence>
<dbReference type="InterPro" id="IPR044298">
    <property type="entry name" value="MIG/MutY"/>
</dbReference>
<dbReference type="EC" id="3.2.2.31" evidence="4 14"/>
<evidence type="ECO:0000256" key="7">
    <source>
        <dbReference type="ARBA" id="ARBA00022723"/>
    </source>
</evidence>
<dbReference type="Gene3D" id="1.10.1670.10">
    <property type="entry name" value="Helix-hairpin-Helix base-excision DNA repair enzymes (C-terminal)"/>
    <property type="match status" value="1"/>
</dbReference>
<keyword evidence="11" id="KW-0411">Iron-sulfur</keyword>
<dbReference type="Pfam" id="PF00633">
    <property type="entry name" value="HHH"/>
    <property type="match status" value="1"/>
</dbReference>
<comment type="similarity">
    <text evidence="3 14">Belongs to the Nth/MutY family.</text>
</comment>
<keyword evidence="10 14" id="KW-0408">Iron</keyword>
<dbReference type="SMART" id="SM00478">
    <property type="entry name" value="ENDO3c"/>
    <property type="match status" value="1"/>
</dbReference>
<reference evidence="16 17" key="1">
    <citation type="journal article" date="2025" name="Int. J. Syst. Evol. Microbiol.">
        <title>Desulfovibrio falkowii sp. nov., Porphyromonas miyakawae sp. nov., Mediterraneibacter flintii sp. nov. and Owariibacterium komagatae gen. nov., sp. nov., isolated from human faeces.</title>
        <authorList>
            <person name="Hamaguchi T."/>
            <person name="Ohara M."/>
            <person name="Hisatomi A."/>
            <person name="Sekiguchi K."/>
            <person name="Takeda J.I."/>
            <person name="Ueyama J."/>
            <person name="Ito M."/>
            <person name="Nishiwaki H."/>
            <person name="Ogi T."/>
            <person name="Hirayama M."/>
            <person name="Ohkuma M."/>
            <person name="Sakamoto M."/>
            <person name="Ohno K."/>
        </authorList>
    </citation>
    <scope>NUCLEOTIDE SEQUENCE [LARGE SCALE GENOMIC DNA]</scope>
    <source>
        <strain evidence="16 17">13CB11C</strain>
    </source>
</reference>